<feature type="compositionally biased region" description="Polar residues" evidence="2">
    <location>
        <begin position="110"/>
        <end position="132"/>
    </location>
</feature>
<dbReference type="AlphaFoldDB" id="A0A5B8MBI8"/>
<evidence type="ECO:0000313" key="4">
    <source>
        <dbReference type="EMBL" id="QDZ17806.1"/>
    </source>
</evidence>
<evidence type="ECO:0000256" key="1">
    <source>
        <dbReference type="SAM" id="Coils"/>
    </source>
</evidence>
<feature type="region of interest" description="Disordered" evidence="2">
    <location>
        <begin position="419"/>
        <end position="439"/>
    </location>
</feature>
<dbReference type="InterPro" id="IPR001202">
    <property type="entry name" value="WW_dom"/>
</dbReference>
<feature type="compositionally biased region" description="Low complexity" evidence="2">
    <location>
        <begin position="675"/>
        <end position="685"/>
    </location>
</feature>
<evidence type="ECO:0000259" key="3">
    <source>
        <dbReference type="PROSITE" id="PS50020"/>
    </source>
</evidence>
<protein>
    <recommendedName>
        <fullName evidence="3">WW domain-containing protein</fullName>
    </recommendedName>
</protein>
<feature type="compositionally biased region" description="Acidic residues" evidence="2">
    <location>
        <begin position="656"/>
        <end position="674"/>
    </location>
</feature>
<organism evidence="4 5">
    <name type="scientific">Chloropicon primus</name>
    <dbReference type="NCBI Taxonomy" id="1764295"/>
    <lineage>
        <taxon>Eukaryota</taxon>
        <taxon>Viridiplantae</taxon>
        <taxon>Chlorophyta</taxon>
        <taxon>Chloropicophyceae</taxon>
        <taxon>Chloropicales</taxon>
        <taxon>Chloropicaceae</taxon>
        <taxon>Chloropicon</taxon>
    </lineage>
</organism>
<proteinExistence type="predicted"/>
<feature type="region of interest" description="Disordered" evidence="2">
    <location>
        <begin position="653"/>
        <end position="705"/>
    </location>
</feature>
<dbReference type="CDD" id="cd00201">
    <property type="entry name" value="WW"/>
    <property type="match status" value="1"/>
</dbReference>
<dbReference type="PANTHER" id="PTHR21715:SF0">
    <property type="entry name" value="RH04127P"/>
    <property type="match status" value="1"/>
</dbReference>
<dbReference type="Gene3D" id="3.30.1470.10">
    <property type="entry name" value="Photosystem I PsaD, reaction center subunit II"/>
    <property type="match status" value="1"/>
</dbReference>
<feature type="compositionally biased region" description="Low complexity" evidence="2">
    <location>
        <begin position="168"/>
        <end position="178"/>
    </location>
</feature>
<keyword evidence="5" id="KW-1185">Reference proteome</keyword>
<dbReference type="Proteomes" id="UP000316726">
    <property type="component" value="Chromosome 1"/>
</dbReference>
<feature type="region of interest" description="Disordered" evidence="2">
    <location>
        <begin position="97"/>
        <end position="239"/>
    </location>
</feature>
<dbReference type="SUPFAM" id="SSF51045">
    <property type="entry name" value="WW domain"/>
    <property type="match status" value="1"/>
</dbReference>
<dbReference type="OrthoDB" id="6344460at2759"/>
<name>A0A5B8MBI8_9CHLO</name>
<dbReference type="SMART" id="SM00456">
    <property type="entry name" value="WW"/>
    <property type="match status" value="1"/>
</dbReference>
<feature type="coiled-coil region" evidence="1">
    <location>
        <begin position="247"/>
        <end position="377"/>
    </location>
</feature>
<feature type="coiled-coil region" evidence="1">
    <location>
        <begin position="530"/>
        <end position="643"/>
    </location>
</feature>
<evidence type="ECO:0000313" key="5">
    <source>
        <dbReference type="Proteomes" id="UP000316726"/>
    </source>
</evidence>
<sequence>MEPGTDEQSVVLEEEIDENYEPTEDEIREYAGWLGMDLKKEKDLLWIASEGLKAPLPEDWKPCRSPDGDIYYFNFSTGESVWDHPCDDYYRKLYQDEKEKKKKKEAEAPTPSTSVGAARPVSTSSKTFQAPQKLSALDSIPGLRRKDDPFKMGSTLRGQGSPSEEKPAATATSAKPAASGLPGPAVEEERRAKEQARDKELRDSFTKQLEAEREAWEDSQRANAARKKQEIKESNDAEVEACKRSAEEFYSKEKAACEAKVEKYRDELSQLYRKEENVLRKLHDQKISDLEKELKKEEGNRLQKLELQMNELVAEAEKEHDKKAEALKSQNESALKELEVDLQLVSKTCSQKIEDLVKQKEEKEKKFAEEIAALESEHLTNYETKKLELEGEFQMKIEELTMSNERAFKNKEMIKSTFAEEQQKLEETVKQRVDEERRKNESILEEELNKLQVEKEEKLKEAKEKQEATLKEEREKQEATLKEELQKLEEATKLRIKEAQESNQSYVNEELQCLRSSRAETLAEGRVQQDDQYNQMMTEYEEKLKKAEEDAEKRLGEKFKELEQKHLQDIEEKEKELSRESDLRVEKIKMDLKSHETECKQDMEAKKARMKEVLDKEMSAHLEEEKKKCLDSLAQEIEEFKSQERLKLLAAAKEELEAEAVPEDDTGEESEEESTTSSTTESQSTRAADVTPPLRSAQNPPQPMFSLDAPEVSHDVLLAFLKEQKQFLQQRQNALHKAREDWKVHVRASRERKESGLPWTNNDEVALSTARYTLEAQSRMLNEDTRNYRLLKQEIEKSILKSRSGTGKENMCFSRPVDVEEDFAPLRAGRSGAKPSLKNEKYEMNNLQHARKFVSSMSSGRRSYEKRKYDRQHGDALNALSGHAKWLTNFKSKLSTLSSKANHNQRVASALNRLRNKELVIRISQ</sequence>
<feature type="region of interest" description="Disordered" evidence="2">
    <location>
        <begin position="454"/>
        <end position="477"/>
    </location>
</feature>
<dbReference type="Pfam" id="PF00397">
    <property type="entry name" value="WW"/>
    <property type="match status" value="1"/>
</dbReference>
<feature type="compositionally biased region" description="Basic and acidic residues" evidence="2">
    <location>
        <begin position="187"/>
        <end position="220"/>
    </location>
</feature>
<dbReference type="PROSITE" id="PS50020">
    <property type="entry name" value="WW_DOMAIN_2"/>
    <property type="match status" value="1"/>
</dbReference>
<feature type="domain" description="WW" evidence="3">
    <location>
        <begin position="54"/>
        <end position="87"/>
    </location>
</feature>
<feature type="compositionally biased region" description="Basic and acidic residues" evidence="2">
    <location>
        <begin position="227"/>
        <end position="239"/>
    </location>
</feature>
<dbReference type="InterPro" id="IPR053233">
    <property type="entry name" value="ABRA-related"/>
</dbReference>
<gene>
    <name evidence="4" type="ORF">A3770_01p03240</name>
</gene>
<feature type="compositionally biased region" description="Basic and acidic residues" evidence="2">
    <location>
        <begin position="421"/>
        <end position="439"/>
    </location>
</feature>
<evidence type="ECO:0000256" key="2">
    <source>
        <dbReference type="SAM" id="MobiDB-lite"/>
    </source>
</evidence>
<dbReference type="STRING" id="1764295.A0A5B8MBI8"/>
<reference evidence="4 5" key="1">
    <citation type="submission" date="2018-07" db="EMBL/GenBank/DDBJ databases">
        <title>The complete nuclear genome of the prasinophyte Chloropicon primus (CCMP1205).</title>
        <authorList>
            <person name="Pombert J.-F."/>
            <person name="Otis C."/>
            <person name="Turmel M."/>
            <person name="Lemieux C."/>
        </authorList>
    </citation>
    <scope>NUCLEOTIDE SEQUENCE [LARGE SCALE GENOMIC DNA]</scope>
    <source>
        <strain evidence="4 5">CCMP1205</strain>
    </source>
</reference>
<dbReference type="EMBL" id="CP031034">
    <property type="protein sequence ID" value="QDZ17806.1"/>
    <property type="molecule type" value="Genomic_DNA"/>
</dbReference>
<dbReference type="PANTHER" id="PTHR21715">
    <property type="entry name" value="RH04127P"/>
    <property type="match status" value="1"/>
</dbReference>
<dbReference type="InterPro" id="IPR036020">
    <property type="entry name" value="WW_dom_sf"/>
</dbReference>
<keyword evidence="1" id="KW-0175">Coiled coil</keyword>
<feature type="compositionally biased region" description="Basic and acidic residues" evidence="2">
    <location>
        <begin position="97"/>
        <end position="107"/>
    </location>
</feature>
<accession>A0A5B8MBI8</accession>